<evidence type="ECO:0000256" key="3">
    <source>
        <dbReference type="ARBA" id="ARBA00022989"/>
    </source>
</evidence>
<dbReference type="Pfam" id="PF03151">
    <property type="entry name" value="TPT"/>
    <property type="match status" value="1"/>
</dbReference>
<feature type="transmembrane region" description="Helical" evidence="5">
    <location>
        <begin position="25"/>
        <end position="45"/>
    </location>
</feature>
<keyword evidence="4 5" id="KW-0472">Membrane</keyword>
<dbReference type="InterPro" id="IPR050186">
    <property type="entry name" value="TPT_transporter"/>
</dbReference>
<comment type="caution">
    <text evidence="7">The sequence shown here is derived from an EMBL/GenBank/DDBJ whole genome shotgun (WGS) entry which is preliminary data.</text>
</comment>
<comment type="subcellular location">
    <subcellularLocation>
        <location evidence="1">Membrane</location>
        <topology evidence="1">Multi-pass membrane protein</topology>
    </subcellularLocation>
</comment>
<dbReference type="STRING" id="947166.A0A1D1VC35"/>
<name>A0A1D1VC35_RAMVA</name>
<evidence type="ECO:0000313" key="7">
    <source>
        <dbReference type="EMBL" id="GAU99189.1"/>
    </source>
</evidence>
<evidence type="ECO:0000256" key="4">
    <source>
        <dbReference type="ARBA" id="ARBA00023136"/>
    </source>
</evidence>
<feature type="transmembrane region" description="Helical" evidence="5">
    <location>
        <begin position="200"/>
        <end position="221"/>
    </location>
</feature>
<feature type="transmembrane region" description="Helical" evidence="5">
    <location>
        <begin position="152"/>
        <end position="179"/>
    </location>
</feature>
<feature type="transmembrane region" description="Helical" evidence="5">
    <location>
        <begin position="123"/>
        <end position="140"/>
    </location>
</feature>
<evidence type="ECO:0000256" key="1">
    <source>
        <dbReference type="ARBA" id="ARBA00004141"/>
    </source>
</evidence>
<evidence type="ECO:0000259" key="6">
    <source>
        <dbReference type="Pfam" id="PF03151"/>
    </source>
</evidence>
<dbReference type="EMBL" id="BDGG01000005">
    <property type="protein sequence ID" value="GAU99189.1"/>
    <property type="molecule type" value="Genomic_DNA"/>
</dbReference>
<feature type="transmembrane region" description="Helical" evidence="5">
    <location>
        <begin position="241"/>
        <end position="261"/>
    </location>
</feature>
<dbReference type="InterPro" id="IPR004853">
    <property type="entry name" value="Sugar_P_trans_dom"/>
</dbReference>
<feature type="domain" description="Sugar phosphate transporter" evidence="6">
    <location>
        <begin position="37"/>
        <end position="314"/>
    </location>
</feature>
<reference evidence="7 8" key="1">
    <citation type="journal article" date="2016" name="Nat. Commun.">
        <title>Extremotolerant tardigrade genome and improved radiotolerance of human cultured cells by tardigrade-unique protein.</title>
        <authorList>
            <person name="Hashimoto T."/>
            <person name="Horikawa D.D."/>
            <person name="Saito Y."/>
            <person name="Kuwahara H."/>
            <person name="Kozuka-Hata H."/>
            <person name="Shin-I T."/>
            <person name="Minakuchi Y."/>
            <person name="Ohishi K."/>
            <person name="Motoyama A."/>
            <person name="Aizu T."/>
            <person name="Enomoto A."/>
            <person name="Kondo K."/>
            <person name="Tanaka S."/>
            <person name="Hara Y."/>
            <person name="Koshikawa S."/>
            <person name="Sagara H."/>
            <person name="Miura T."/>
            <person name="Yokobori S."/>
            <person name="Miyagawa K."/>
            <person name="Suzuki Y."/>
            <person name="Kubo T."/>
            <person name="Oyama M."/>
            <person name="Kohara Y."/>
            <person name="Fujiyama A."/>
            <person name="Arakawa K."/>
            <person name="Katayama T."/>
            <person name="Toyoda A."/>
            <person name="Kunieda T."/>
        </authorList>
    </citation>
    <scope>NUCLEOTIDE SEQUENCE [LARGE SCALE GENOMIC DNA]</scope>
    <source>
        <strain evidence="7 8">YOKOZUNA-1</strain>
    </source>
</reference>
<gene>
    <name evidence="7" type="primary">RvY_10225-1</name>
    <name evidence="7" type="synonym">RvY_10225.1</name>
    <name evidence="7" type="ORF">RvY_10225</name>
</gene>
<evidence type="ECO:0000313" key="8">
    <source>
        <dbReference type="Proteomes" id="UP000186922"/>
    </source>
</evidence>
<evidence type="ECO:0000256" key="5">
    <source>
        <dbReference type="SAM" id="Phobius"/>
    </source>
</evidence>
<protein>
    <recommendedName>
        <fullName evidence="6">Sugar phosphate transporter domain-containing protein</fullName>
    </recommendedName>
</protein>
<dbReference type="PANTHER" id="PTHR11132">
    <property type="entry name" value="SOLUTE CARRIER FAMILY 35"/>
    <property type="match status" value="1"/>
</dbReference>
<feature type="transmembrane region" description="Helical" evidence="5">
    <location>
        <begin position="57"/>
        <end position="75"/>
    </location>
</feature>
<feature type="transmembrane region" description="Helical" evidence="5">
    <location>
        <begin position="295"/>
        <end position="318"/>
    </location>
</feature>
<dbReference type="OrthoDB" id="417037at2759"/>
<keyword evidence="8" id="KW-1185">Reference proteome</keyword>
<dbReference type="Proteomes" id="UP000186922">
    <property type="component" value="Unassembled WGS sequence"/>
</dbReference>
<accession>A0A1D1VC35</accession>
<organism evidence="7 8">
    <name type="scientific">Ramazzottius varieornatus</name>
    <name type="common">Water bear</name>
    <name type="synonym">Tardigrade</name>
    <dbReference type="NCBI Taxonomy" id="947166"/>
    <lineage>
        <taxon>Eukaryota</taxon>
        <taxon>Metazoa</taxon>
        <taxon>Ecdysozoa</taxon>
        <taxon>Tardigrada</taxon>
        <taxon>Eutardigrada</taxon>
        <taxon>Parachela</taxon>
        <taxon>Hypsibioidea</taxon>
        <taxon>Ramazzottiidae</taxon>
        <taxon>Ramazzottius</taxon>
    </lineage>
</organism>
<feature type="transmembrane region" description="Helical" evidence="5">
    <location>
        <begin position="268"/>
        <end position="289"/>
    </location>
</feature>
<dbReference type="GO" id="GO:0016020">
    <property type="term" value="C:membrane"/>
    <property type="evidence" value="ECO:0007669"/>
    <property type="project" value="UniProtKB-SubCell"/>
</dbReference>
<feature type="transmembrane region" description="Helical" evidence="5">
    <location>
        <begin position="95"/>
        <end position="111"/>
    </location>
</feature>
<sequence length="333" mass="36735">MKPEKDAPELPLEDGDLQARPAPLFLRKILSALAYAVASVVLMTINKTVLSSYKFPSFEVLGFGQIVITIVVLSTAKASSLVTYPDMSLEVVNKVLPLAFIFVGNLFFGLGGTKKLSLPMFTVLRRFSILFTMIAEYWFLKSKPSLRVQLSVYGMILGSLIAALGDLGFDLVGYIFVLMNDVFTAANGVCMKKILNHKEMGEYGLLFYNSLVVFIPSFLYVTVTGDLQKAYYFSGWTDLLFVLHFATSCAMGFVINYTIILCTSYNSALTTTVIGALKNILTVYIGMGIGGDYLFSWLNFTGLNVSVLAGLFYSYVMFAESEPRRARQGTPVV</sequence>
<evidence type="ECO:0000256" key="2">
    <source>
        <dbReference type="ARBA" id="ARBA00022692"/>
    </source>
</evidence>
<keyword evidence="3 5" id="KW-1133">Transmembrane helix</keyword>
<keyword evidence="2 5" id="KW-0812">Transmembrane</keyword>
<proteinExistence type="predicted"/>
<dbReference type="AlphaFoldDB" id="A0A1D1VC35"/>